<dbReference type="Gene3D" id="3.40.50.300">
    <property type="entry name" value="P-loop containing nucleotide triphosphate hydrolases"/>
    <property type="match status" value="1"/>
</dbReference>
<feature type="compositionally biased region" description="Basic and acidic residues" evidence="14">
    <location>
        <begin position="392"/>
        <end position="405"/>
    </location>
</feature>
<dbReference type="GO" id="GO:0005759">
    <property type="term" value="C:mitochondrial matrix"/>
    <property type="evidence" value="ECO:0007669"/>
    <property type="project" value="UniProtKB-SubCell"/>
</dbReference>
<evidence type="ECO:0000259" key="15">
    <source>
        <dbReference type="Pfam" id="PF01712"/>
    </source>
</evidence>
<keyword evidence="9 13" id="KW-0274">FAD</keyword>
<keyword evidence="11 13" id="KW-0249">Electron transport</keyword>
<keyword evidence="12 13" id="KW-0496">Mitochondrion</keyword>
<evidence type="ECO:0000313" key="16">
    <source>
        <dbReference type="EMBL" id="CAG9855887.1"/>
    </source>
</evidence>
<evidence type="ECO:0000256" key="3">
    <source>
        <dbReference type="ARBA" id="ARBA00004305"/>
    </source>
</evidence>
<dbReference type="EMBL" id="OU900104">
    <property type="protein sequence ID" value="CAG9855887.1"/>
    <property type="molecule type" value="Genomic_DNA"/>
</dbReference>
<evidence type="ECO:0000256" key="4">
    <source>
        <dbReference type="ARBA" id="ARBA00008606"/>
    </source>
</evidence>
<evidence type="ECO:0000256" key="5">
    <source>
        <dbReference type="ARBA" id="ARBA00017279"/>
    </source>
</evidence>
<dbReference type="SUPFAM" id="SSF52540">
    <property type="entry name" value="P-loop containing nucleoside triphosphate hydrolases"/>
    <property type="match status" value="1"/>
</dbReference>
<evidence type="ECO:0000313" key="17">
    <source>
        <dbReference type="Proteomes" id="UP001153712"/>
    </source>
</evidence>
<protein>
    <recommendedName>
        <fullName evidence="5 13">NADH dehydrogenase [ubiquinone] 1 alpha subcomplex subunit 10, mitochondrial</fullName>
    </recommendedName>
</protein>
<keyword evidence="8 13" id="KW-0679">Respiratory chain</keyword>
<reference evidence="16" key="1">
    <citation type="submission" date="2022-01" db="EMBL/GenBank/DDBJ databases">
        <authorList>
            <person name="King R."/>
        </authorList>
    </citation>
    <scope>NUCLEOTIDE SEQUENCE</scope>
</reference>
<evidence type="ECO:0000256" key="6">
    <source>
        <dbReference type="ARBA" id="ARBA00022448"/>
    </source>
</evidence>
<evidence type="ECO:0000256" key="7">
    <source>
        <dbReference type="ARBA" id="ARBA00022630"/>
    </source>
</evidence>
<evidence type="ECO:0000256" key="2">
    <source>
        <dbReference type="ARBA" id="ARBA00003195"/>
    </source>
</evidence>
<dbReference type="PANTHER" id="PTHR10513">
    <property type="entry name" value="DEOXYNUCLEOSIDE KINASE"/>
    <property type="match status" value="1"/>
</dbReference>
<evidence type="ECO:0000256" key="12">
    <source>
        <dbReference type="ARBA" id="ARBA00023128"/>
    </source>
</evidence>
<dbReference type="AlphaFoldDB" id="A0A9N9THD8"/>
<evidence type="ECO:0000256" key="9">
    <source>
        <dbReference type="ARBA" id="ARBA00022827"/>
    </source>
</evidence>
<gene>
    <name evidence="16" type="ORF">PHYEVI_LOCUS2322</name>
</gene>
<dbReference type="PIRSF" id="PIRSF000543">
    <property type="entry name" value="NADH_UQ_42KD"/>
    <property type="match status" value="1"/>
</dbReference>
<comment type="function">
    <text evidence="2 13">Accessory subunit of the mitochondrial membrane respiratory chain NADH dehydrogenase (Complex I), that is believed not to be involved in catalysis. Complex I functions in the transfer of electrons from NADH to the respiratory chain. The immediate electron acceptor for the enzyme is believed to be ubiquinone.</text>
</comment>
<evidence type="ECO:0000256" key="1">
    <source>
        <dbReference type="ARBA" id="ARBA00001974"/>
    </source>
</evidence>
<keyword evidence="17" id="KW-1185">Reference proteome</keyword>
<dbReference type="PANTHER" id="PTHR10513:SF15">
    <property type="entry name" value="NADH DEHYDROGENASE [UBIQUINONE] 1 ALPHA SUBCOMPLEX SUBUNIT 10, MITOCHONDRIAL"/>
    <property type="match status" value="1"/>
</dbReference>
<keyword evidence="10" id="KW-0809">Transit peptide</keyword>
<dbReference type="GO" id="GO:0006120">
    <property type="term" value="P:mitochondrial electron transport, NADH to ubiquinone"/>
    <property type="evidence" value="ECO:0007669"/>
    <property type="project" value="InterPro"/>
</dbReference>
<feature type="region of interest" description="Disordered" evidence="14">
    <location>
        <begin position="384"/>
        <end position="405"/>
    </location>
</feature>
<evidence type="ECO:0000256" key="14">
    <source>
        <dbReference type="SAM" id="MobiDB-lite"/>
    </source>
</evidence>
<sequence>MSTLVRIGLKRIVSNNIFQHNKNLPFMRTITSLRTRSPDEDRPEKPKPWPYNDKPFTLFHYLYDKTSARLDENSKIVVVEGPVAAGKSKLAKALAQEFDMLYLPEANLDMIYINDYGYDLRKLDPQLPDSCKSWDVMDFLKNPRHRHTIRFQLQQYIIKYSQYIDALAHVLSTGQGVVLDRCVYSDFVFTEAMYHSGFLNKQCRKRYYEFRDNSISELLRPHLIIYLDVPVPKVMENIQKRAISYEKDSKVLTPKYLSTMEKYYKQEYLKTMSKHSELLIYDWSEEGDVEIVVEDIERIDFNRFDTQDTQLKDWVCRLEEEYGVLRHKYADKKHSLMNYFNIPCFDIPELEVEAMEAHAYHTLMNNAPGNQFLKGYNAKQGDTGLLFKTGGPHRETLPLRERRTS</sequence>
<dbReference type="InterPro" id="IPR015828">
    <property type="entry name" value="NDUFA10"/>
</dbReference>
<dbReference type="Proteomes" id="UP001153712">
    <property type="component" value="Chromosome 11"/>
</dbReference>
<keyword evidence="6 13" id="KW-0813">Transport</keyword>
<comment type="similarity">
    <text evidence="4 13">Belongs to the complex I NDUFA10 subunit family.</text>
</comment>
<evidence type="ECO:0000256" key="8">
    <source>
        <dbReference type="ARBA" id="ARBA00022660"/>
    </source>
</evidence>
<accession>A0A9N9THD8</accession>
<evidence type="ECO:0000256" key="11">
    <source>
        <dbReference type="ARBA" id="ARBA00022982"/>
    </source>
</evidence>
<proteinExistence type="inferred from homology"/>
<dbReference type="InterPro" id="IPR050566">
    <property type="entry name" value="Deoxyribonucleoside_kinase"/>
</dbReference>
<comment type="cofactor">
    <cofactor evidence="1 13">
        <name>FAD</name>
        <dbReference type="ChEBI" id="CHEBI:57692"/>
    </cofactor>
</comment>
<comment type="subcellular location">
    <subcellularLocation>
        <location evidence="3 13">Mitochondrion matrix</location>
    </subcellularLocation>
</comment>
<feature type="domain" description="Deoxynucleoside kinase" evidence="15">
    <location>
        <begin position="78"/>
        <end position="313"/>
    </location>
</feature>
<evidence type="ECO:0000256" key="10">
    <source>
        <dbReference type="ARBA" id="ARBA00022946"/>
    </source>
</evidence>
<evidence type="ECO:0000256" key="13">
    <source>
        <dbReference type="PIRNR" id="PIRNR000543"/>
    </source>
</evidence>
<organism evidence="16 17">
    <name type="scientific">Phyllotreta striolata</name>
    <name type="common">Striped flea beetle</name>
    <name type="synonym">Crioceris striolata</name>
    <dbReference type="NCBI Taxonomy" id="444603"/>
    <lineage>
        <taxon>Eukaryota</taxon>
        <taxon>Metazoa</taxon>
        <taxon>Ecdysozoa</taxon>
        <taxon>Arthropoda</taxon>
        <taxon>Hexapoda</taxon>
        <taxon>Insecta</taxon>
        <taxon>Pterygota</taxon>
        <taxon>Neoptera</taxon>
        <taxon>Endopterygota</taxon>
        <taxon>Coleoptera</taxon>
        <taxon>Polyphaga</taxon>
        <taxon>Cucujiformia</taxon>
        <taxon>Chrysomeloidea</taxon>
        <taxon>Chrysomelidae</taxon>
        <taxon>Galerucinae</taxon>
        <taxon>Alticini</taxon>
        <taxon>Phyllotreta</taxon>
    </lineage>
</organism>
<dbReference type="InterPro" id="IPR031314">
    <property type="entry name" value="DNK_dom"/>
</dbReference>
<dbReference type="OrthoDB" id="17400at2759"/>
<name>A0A9N9THD8_PHYSR</name>
<dbReference type="InterPro" id="IPR027417">
    <property type="entry name" value="P-loop_NTPase"/>
</dbReference>
<dbReference type="Pfam" id="PF01712">
    <property type="entry name" value="dNK"/>
    <property type="match status" value="1"/>
</dbReference>
<keyword evidence="7 13" id="KW-0285">Flavoprotein</keyword>